<dbReference type="GO" id="GO:1902495">
    <property type="term" value="C:transmembrane transporter complex"/>
    <property type="evidence" value="ECO:0007669"/>
    <property type="project" value="UniProtKB-ARBA"/>
</dbReference>
<dbReference type="AlphaFoldDB" id="A0AAU9AYI5"/>
<gene>
    <name evidence="6" type="ORF">LEN_4028</name>
</gene>
<reference evidence="6 7" key="1">
    <citation type="journal article" date="2017" name="DNA Res.">
        <title>Complete genome sequence and expression profile of the commercial lytic enzyme producer Lysobacter enzymogenes M497-1.</title>
        <authorList>
            <person name="Takami H."/>
            <person name="Toyoda A."/>
            <person name="Uchiyama I."/>
            <person name="Itoh T."/>
            <person name="Takaki Y."/>
            <person name="Arai W."/>
            <person name="Nishi S."/>
            <person name="Kawai M."/>
            <person name="Shinya K."/>
            <person name="Ikeda H."/>
        </authorList>
    </citation>
    <scope>NUCLEOTIDE SEQUENCE [LARGE SCALE GENOMIC DNA]</scope>
    <source>
        <strain evidence="6 7">M497-1</strain>
    </source>
</reference>
<sequence>MSNPKIKVENLSKVFSTDEVDTYALADVSLSILEGDYVSISGPSGCGKSTLLSILGLLDTPSAGQYWLDGIDVSQIGLSQSAEIRCEKIGFVFQQFNLIDELSVADNIALPLRYSRKKHSREETAARVADCLGKVGMQNRSGHKPNQLSGGQQQRIAIARALVAQPAVLLVDEPTGNLDSKNGDAIMDLLGQLNAGGTTICMVTHDPRYANFAHKQINLLDGKIQPGDAHHGAGRQGEAA</sequence>
<keyword evidence="1" id="KW-0813">Transport</keyword>
<dbReference type="InterPro" id="IPR017871">
    <property type="entry name" value="ABC_transporter-like_CS"/>
</dbReference>
<dbReference type="PROSITE" id="PS00211">
    <property type="entry name" value="ABC_TRANSPORTER_1"/>
    <property type="match status" value="1"/>
</dbReference>
<evidence type="ECO:0000256" key="1">
    <source>
        <dbReference type="ARBA" id="ARBA00022448"/>
    </source>
</evidence>
<dbReference type="SMART" id="SM00382">
    <property type="entry name" value="AAA"/>
    <property type="match status" value="1"/>
</dbReference>
<dbReference type="GO" id="GO:0022857">
    <property type="term" value="F:transmembrane transporter activity"/>
    <property type="evidence" value="ECO:0007669"/>
    <property type="project" value="UniProtKB-ARBA"/>
</dbReference>
<proteinExistence type="inferred from homology"/>
<organism evidence="6 7">
    <name type="scientific">Lysobacter enzymogenes</name>
    <dbReference type="NCBI Taxonomy" id="69"/>
    <lineage>
        <taxon>Bacteria</taxon>
        <taxon>Pseudomonadati</taxon>
        <taxon>Pseudomonadota</taxon>
        <taxon>Gammaproteobacteria</taxon>
        <taxon>Lysobacterales</taxon>
        <taxon>Lysobacteraceae</taxon>
        <taxon>Lysobacter</taxon>
    </lineage>
</organism>
<dbReference type="InterPro" id="IPR027417">
    <property type="entry name" value="P-loop_NTPase"/>
</dbReference>
<evidence type="ECO:0000256" key="2">
    <source>
        <dbReference type="ARBA" id="ARBA00022741"/>
    </source>
</evidence>
<protein>
    <submittedName>
        <fullName evidence="6">ABC transporter ATP-binding protein</fullName>
    </submittedName>
</protein>
<dbReference type="EMBL" id="AP014940">
    <property type="protein sequence ID" value="BAV99515.1"/>
    <property type="molecule type" value="Genomic_DNA"/>
</dbReference>
<dbReference type="GO" id="GO:0005524">
    <property type="term" value="F:ATP binding"/>
    <property type="evidence" value="ECO:0007669"/>
    <property type="project" value="UniProtKB-KW"/>
</dbReference>
<dbReference type="KEGG" id="lem:LEN_4028"/>
<dbReference type="CDD" id="cd03255">
    <property type="entry name" value="ABC_MJ0796_LolCDE_FtsE"/>
    <property type="match status" value="1"/>
</dbReference>
<name>A0AAU9AYI5_LYSEN</name>
<dbReference type="PANTHER" id="PTHR42798:SF7">
    <property type="entry name" value="ALPHA-D-RIBOSE 1-METHYLPHOSPHONATE 5-TRIPHOSPHATE SYNTHASE SUBUNIT PHNL"/>
    <property type="match status" value="1"/>
</dbReference>
<dbReference type="InterPro" id="IPR003439">
    <property type="entry name" value="ABC_transporter-like_ATP-bd"/>
</dbReference>
<keyword evidence="2" id="KW-0547">Nucleotide-binding</keyword>
<accession>A0AAU9AYI5</accession>
<dbReference type="InterPro" id="IPR017911">
    <property type="entry name" value="MacB-like_ATP-bd"/>
</dbReference>
<dbReference type="PANTHER" id="PTHR42798">
    <property type="entry name" value="LIPOPROTEIN-RELEASING SYSTEM ATP-BINDING PROTEIN LOLD"/>
    <property type="match status" value="1"/>
</dbReference>
<dbReference type="InterPro" id="IPR003593">
    <property type="entry name" value="AAA+_ATPase"/>
</dbReference>
<evidence type="ECO:0000313" key="6">
    <source>
        <dbReference type="EMBL" id="BAV99515.1"/>
    </source>
</evidence>
<dbReference type="SUPFAM" id="SSF52540">
    <property type="entry name" value="P-loop containing nucleoside triphosphate hydrolases"/>
    <property type="match status" value="1"/>
</dbReference>
<comment type="similarity">
    <text evidence="4">Belongs to the ABC transporter superfamily. Macrolide exporter (TC 3.A.1.122) family.</text>
</comment>
<dbReference type="PROSITE" id="PS50893">
    <property type="entry name" value="ABC_TRANSPORTER_2"/>
    <property type="match status" value="1"/>
</dbReference>
<evidence type="ECO:0000256" key="3">
    <source>
        <dbReference type="ARBA" id="ARBA00022840"/>
    </source>
</evidence>
<evidence type="ECO:0000313" key="7">
    <source>
        <dbReference type="Proteomes" id="UP000218824"/>
    </source>
</evidence>
<keyword evidence="3 6" id="KW-0067">ATP-binding</keyword>
<dbReference type="Proteomes" id="UP000218824">
    <property type="component" value="Chromosome"/>
</dbReference>
<evidence type="ECO:0000259" key="5">
    <source>
        <dbReference type="PROSITE" id="PS50893"/>
    </source>
</evidence>
<dbReference type="GO" id="GO:0016887">
    <property type="term" value="F:ATP hydrolysis activity"/>
    <property type="evidence" value="ECO:0007669"/>
    <property type="project" value="InterPro"/>
</dbReference>
<dbReference type="Pfam" id="PF00005">
    <property type="entry name" value="ABC_tran"/>
    <property type="match status" value="1"/>
</dbReference>
<dbReference type="FunFam" id="3.40.50.300:FF:000032">
    <property type="entry name" value="Export ABC transporter ATP-binding protein"/>
    <property type="match status" value="1"/>
</dbReference>
<dbReference type="Gene3D" id="3.40.50.300">
    <property type="entry name" value="P-loop containing nucleotide triphosphate hydrolases"/>
    <property type="match status" value="1"/>
</dbReference>
<feature type="domain" description="ABC transporter" evidence="5">
    <location>
        <begin position="6"/>
        <end position="239"/>
    </location>
</feature>
<evidence type="ECO:0000256" key="4">
    <source>
        <dbReference type="ARBA" id="ARBA00038388"/>
    </source>
</evidence>
<dbReference type="RefSeq" id="WP_096380136.1">
    <property type="nucleotide sequence ID" value="NZ_AP014940.1"/>
</dbReference>
<dbReference type="GeneID" id="83065817"/>